<keyword evidence="4 7" id="KW-0812">Transmembrane</keyword>
<evidence type="ECO:0000256" key="2">
    <source>
        <dbReference type="ARBA" id="ARBA00022448"/>
    </source>
</evidence>
<reference evidence="11" key="1">
    <citation type="submission" date="2016-01" db="EMBL/GenBank/DDBJ databases">
        <authorList>
            <person name="Mitreva M."/>
            <person name="Pepin K.H."/>
            <person name="Mihindukulasuriya K.A."/>
            <person name="Fulton R."/>
            <person name="Fronick C."/>
            <person name="O'Laughlin M."/>
            <person name="Miner T."/>
            <person name="Herter B."/>
            <person name="Rosa B.A."/>
            <person name="Cordes M."/>
            <person name="Tomlinson C."/>
            <person name="Wollam A."/>
            <person name="Palsikar V.B."/>
            <person name="Mardis E.R."/>
            <person name="Wilson R.K."/>
        </authorList>
    </citation>
    <scope>NUCLEOTIDE SEQUENCE [LARGE SCALE GENOMIC DNA]</scope>
    <source>
        <strain evidence="11">KA00182</strain>
    </source>
</reference>
<dbReference type="PANTHER" id="PTHR30069">
    <property type="entry name" value="TONB-DEPENDENT OUTER MEMBRANE RECEPTOR"/>
    <property type="match status" value="1"/>
</dbReference>
<evidence type="ECO:0000256" key="6">
    <source>
        <dbReference type="ARBA" id="ARBA00023237"/>
    </source>
</evidence>
<feature type="signal peptide" evidence="8">
    <location>
        <begin position="1"/>
        <end position="22"/>
    </location>
</feature>
<evidence type="ECO:0000256" key="3">
    <source>
        <dbReference type="ARBA" id="ARBA00022452"/>
    </source>
</evidence>
<dbReference type="Pfam" id="PF07715">
    <property type="entry name" value="Plug"/>
    <property type="match status" value="1"/>
</dbReference>
<keyword evidence="10" id="KW-0675">Receptor</keyword>
<protein>
    <submittedName>
        <fullName evidence="10">TonB-dependent receptor plug domain protein</fullName>
    </submittedName>
</protein>
<evidence type="ECO:0000313" key="10">
    <source>
        <dbReference type="EMBL" id="KXB92660.1"/>
    </source>
</evidence>
<keyword evidence="2 7" id="KW-0813">Transport</keyword>
<feature type="domain" description="TonB-dependent receptor plug" evidence="9">
    <location>
        <begin position="49"/>
        <end position="152"/>
    </location>
</feature>
<keyword evidence="6 7" id="KW-0998">Cell outer membrane</keyword>
<accession>A0A134CKB8</accession>
<proteinExistence type="inferred from homology"/>
<comment type="caution">
    <text evidence="10">The sequence shown here is derived from an EMBL/GenBank/DDBJ whole genome shotgun (WGS) entry which is preliminary data.</text>
</comment>
<dbReference type="Proteomes" id="UP000070160">
    <property type="component" value="Unassembled WGS sequence"/>
</dbReference>
<comment type="similarity">
    <text evidence="7">Belongs to the TonB-dependent receptor family.</text>
</comment>
<dbReference type="AlphaFoldDB" id="A0A134CKB8"/>
<dbReference type="SUPFAM" id="SSF56935">
    <property type="entry name" value="Porins"/>
    <property type="match status" value="1"/>
</dbReference>
<dbReference type="InterPro" id="IPR036942">
    <property type="entry name" value="Beta-barrel_TonB_sf"/>
</dbReference>
<dbReference type="InterPro" id="IPR039426">
    <property type="entry name" value="TonB-dep_rcpt-like"/>
</dbReference>
<evidence type="ECO:0000313" key="11">
    <source>
        <dbReference type="Proteomes" id="UP000070160"/>
    </source>
</evidence>
<evidence type="ECO:0000256" key="8">
    <source>
        <dbReference type="SAM" id="SignalP"/>
    </source>
</evidence>
<gene>
    <name evidence="10" type="ORF">HMPREF3182_00322</name>
</gene>
<comment type="subcellular location">
    <subcellularLocation>
        <location evidence="1 7">Cell outer membrane</location>
        <topology evidence="1 7">Multi-pass membrane protein</topology>
    </subcellularLocation>
</comment>
<dbReference type="Gene3D" id="2.40.170.20">
    <property type="entry name" value="TonB-dependent receptor, beta-barrel domain"/>
    <property type="match status" value="1"/>
</dbReference>
<evidence type="ECO:0000256" key="5">
    <source>
        <dbReference type="ARBA" id="ARBA00023136"/>
    </source>
</evidence>
<dbReference type="InterPro" id="IPR012910">
    <property type="entry name" value="Plug_dom"/>
</dbReference>
<keyword evidence="11" id="KW-1185">Reference proteome</keyword>
<dbReference type="STRING" id="1588748.HMPREF3182_00322"/>
<keyword evidence="8" id="KW-0732">Signal</keyword>
<evidence type="ECO:0000256" key="4">
    <source>
        <dbReference type="ARBA" id="ARBA00022692"/>
    </source>
</evidence>
<dbReference type="PATRIC" id="fig|1588748.3.peg.312"/>
<dbReference type="RefSeq" id="WP_062485113.1">
    <property type="nucleotide sequence ID" value="NZ_KQ960929.1"/>
</dbReference>
<dbReference type="PANTHER" id="PTHR30069:SF27">
    <property type="entry name" value="BLL4766 PROTEIN"/>
    <property type="match status" value="1"/>
</dbReference>
<evidence type="ECO:0000259" key="9">
    <source>
        <dbReference type="Pfam" id="PF07715"/>
    </source>
</evidence>
<organism evidence="10 11">
    <name type="scientific">Megasphaera hutchinsoni</name>
    <dbReference type="NCBI Taxonomy" id="1588748"/>
    <lineage>
        <taxon>Bacteria</taxon>
        <taxon>Bacillati</taxon>
        <taxon>Bacillota</taxon>
        <taxon>Negativicutes</taxon>
        <taxon>Veillonellales</taxon>
        <taxon>Veillonellaceae</taxon>
        <taxon>Megasphaera</taxon>
    </lineage>
</organism>
<dbReference type="PROSITE" id="PS52016">
    <property type="entry name" value="TONB_DEPENDENT_REC_3"/>
    <property type="match status" value="1"/>
</dbReference>
<dbReference type="Gene3D" id="2.170.130.10">
    <property type="entry name" value="TonB-dependent receptor, plug domain"/>
    <property type="match status" value="1"/>
</dbReference>
<dbReference type="EMBL" id="LSDT01000008">
    <property type="protein sequence ID" value="KXB92660.1"/>
    <property type="molecule type" value="Genomic_DNA"/>
</dbReference>
<feature type="chain" id="PRO_5007463468" evidence="8">
    <location>
        <begin position="23"/>
        <end position="705"/>
    </location>
</feature>
<sequence length="705" mass="80308">MRKNYVAGLILLSLMGAIQVSAQEVPTAILADAYVRPEYVEIERIRHTKDIVVITKEQIKQRGYSSLSEVLASVPIINVNLTGNGDIDIRGQGADQATRNVQIMVDGAPITTLVNHPIKTDYNIVPIENIEKIEIIPGGGSVLYGSGTSGGVINITTNLRNIRQSPNTLKIEKNTAGNRLAFQFKSSINEKIYFAVGGTRQQKRLYFKDTYHNSKYAYAGIAYQDNNKKVTFRMSHLQDEGKMVGNVSVENLLKYDKHYVPNFLEVITDIDEQGHVKKEKRRSYLDGNRQANTYVITYQEQVGKRASMTTDLFYNKGYYSGPNQEKLHYTTKGIKVKLDYTYGMNNVLIGFDGYTQHGSLAYDDFKLVSFKNKLYKRVPLHFIYDKQIRGVYVLNVMNRNKWTYTQGIRRERTNWGFDKNGANNIKGNDVSRRYNTSAELSAAYQYTPTGRVFVRYERSYTVPDGLQITDQIKDKQKQKKYVPTTAKDEQFDLYELGWRDKIGVSAVNMTVFYAYTPNQMNRFYLIDKNGLQMMTMNNLATRRKGVELSLTQRVGKWIFSEAYAYLHGYTTYNAEGEVWTKANPHKKIDYTRSGLVKVPRHKVVLNGEYRVNPKLSLGVTYTYVGSYNNFFAEADKNTNDGGIVTSHGVFDVRFRYKSSTGAIFYGGITNVGNMKYYAYKAGQGPVSTIMPGNERAYYGGMSYEF</sequence>
<keyword evidence="3 7" id="KW-1134">Transmembrane beta strand</keyword>
<evidence type="ECO:0000256" key="7">
    <source>
        <dbReference type="PROSITE-ProRule" id="PRU01360"/>
    </source>
</evidence>
<dbReference type="GO" id="GO:0044718">
    <property type="term" value="P:siderophore transmembrane transport"/>
    <property type="evidence" value="ECO:0007669"/>
    <property type="project" value="TreeGrafter"/>
</dbReference>
<evidence type="ECO:0000256" key="1">
    <source>
        <dbReference type="ARBA" id="ARBA00004571"/>
    </source>
</evidence>
<keyword evidence="5 7" id="KW-0472">Membrane</keyword>
<dbReference type="GO" id="GO:0015344">
    <property type="term" value="F:siderophore uptake transmembrane transporter activity"/>
    <property type="evidence" value="ECO:0007669"/>
    <property type="project" value="TreeGrafter"/>
</dbReference>
<dbReference type="GO" id="GO:0009279">
    <property type="term" value="C:cell outer membrane"/>
    <property type="evidence" value="ECO:0007669"/>
    <property type="project" value="UniProtKB-SubCell"/>
</dbReference>
<name>A0A134CKB8_9FIRM</name>
<dbReference type="InterPro" id="IPR037066">
    <property type="entry name" value="Plug_dom_sf"/>
</dbReference>